<evidence type="ECO:0000259" key="1">
    <source>
        <dbReference type="Pfam" id="PF01872"/>
    </source>
</evidence>
<dbReference type="InterPro" id="IPR024072">
    <property type="entry name" value="DHFR-like_dom_sf"/>
</dbReference>
<evidence type="ECO:0000313" key="2">
    <source>
        <dbReference type="EMBL" id="RIM92557.1"/>
    </source>
</evidence>
<dbReference type="Pfam" id="PF01872">
    <property type="entry name" value="RibD_C"/>
    <property type="match status" value="1"/>
</dbReference>
<dbReference type="AlphaFoldDB" id="A0AAQ0LY50"/>
<name>A0AAQ0LY50_STAXY</name>
<dbReference type="SUPFAM" id="SSF53597">
    <property type="entry name" value="Dihydrofolate reductase-like"/>
    <property type="match status" value="1"/>
</dbReference>
<feature type="domain" description="Bacterial bifunctional deaminase-reductase C-terminal" evidence="1">
    <location>
        <begin position="2"/>
        <end position="180"/>
    </location>
</feature>
<sequence length="192" mass="22219">MRKLVVFLHSSLDGFVEGPQGDMDIGWITYNHELEDFANEVLQTADTIVWGRKTYEMMYDYWPTVPSNENASEHELNHAKWIENVEKVIFSKALNSVDWHNSRLVKKNVKDEIIHMKQQEGEDIVVLGSPRFAHYLMQLDVVDEYKITVSPTLIGKGLPLFQNIHEQVDLKLIDNKTFESGALGLIYQKNKE</sequence>
<dbReference type="Proteomes" id="UP000285579">
    <property type="component" value="Unassembled WGS sequence"/>
</dbReference>
<dbReference type="GO" id="GO:0009231">
    <property type="term" value="P:riboflavin biosynthetic process"/>
    <property type="evidence" value="ECO:0007669"/>
    <property type="project" value="InterPro"/>
</dbReference>
<dbReference type="InterPro" id="IPR002734">
    <property type="entry name" value="RibDG_C"/>
</dbReference>
<dbReference type="PANTHER" id="PTHR38011:SF11">
    <property type="entry name" value="2,5-DIAMINO-6-RIBOSYLAMINO-4(3H)-PYRIMIDINONE 5'-PHOSPHATE REDUCTASE"/>
    <property type="match status" value="1"/>
</dbReference>
<organism evidence="2 3">
    <name type="scientific">Staphylococcus xylosus</name>
    <dbReference type="NCBI Taxonomy" id="1288"/>
    <lineage>
        <taxon>Bacteria</taxon>
        <taxon>Bacillati</taxon>
        <taxon>Bacillota</taxon>
        <taxon>Bacilli</taxon>
        <taxon>Bacillales</taxon>
        <taxon>Staphylococcaceae</taxon>
        <taxon>Staphylococcus</taxon>
    </lineage>
</organism>
<dbReference type="EMBL" id="QXUI01000004">
    <property type="protein sequence ID" value="RIM92557.1"/>
    <property type="molecule type" value="Genomic_DNA"/>
</dbReference>
<dbReference type="RefSeq" id="WP_119555072.1">
    <property type="nucleotide sequence ID" value="NZ_QXTZ01000001.1"/>
</dbReference>
<dbReference type="GO" id="GO:0008703">
    <property type="term" value="F:5-amino-6-(5-phosphoribosylamino)uracil reductase activity"/>
    <property type="evidence" value="ECO:0007669"/>
    <property type="project" value="InterPro"/>
</dbReference>
<comment type="caution">
    <text evidence="2">The sequence shown here is derived from an EMBL/GenBank/DDBJ whole genome shotgun (WGS) entry which is preliminary data.</text>
</comment>
<reference evidence="2 3" key="1">
    <citation type="journal article" date="2016" name="Front. Microbiol.">
        <title>Comprehensive Phylogenetic Analysis of Bovine Non-aureus Staphylococci Species Based on Whole-Genome Sequencing.</title>
        <authorList>
            <person name="Naushad S."/>
            <person name="Barkema H.W."/>
            <person name="Luby C."/>
            <person name="Condas L.A."/>
            <person name="Nobrega D.B."/>
            <person name="Carson D.A."/>
            <person name="De Buck J."/>
        </authorList>
    </citation>
    <scope>NUCLEOTIDE SEQUENCE [LARGE SCALE GENOMIC DNA]</scope>
    <source>
        <strain evidence="2 3">SNUC 1349</strain>
    </source>
</reference>
<accession>A0AAQ0LY50</accession>
<dbReference type="Gene3D" id="3.40.430.10">
    <property type="entry name" value="Dihydrofolate Reductase, subunit A"/>
    <property type="match status" value="1"/>
</dbReference>
<dbReference type="PANTHER" id="PTHR38011">
    <property type="entry name" value="DIHYDROFOLATE REDUCTASE FAMILY PROTEIN (AFU_ORTHOLOGUE AFUA_8G06820)"/>
    <property type="match status" value="1"/>
</dbReference>
<dbReference type="InterPro" id="IPR050765">
    <property type="entry name" value="Riboflavin_Biosynth_HTPR"/>
</dbReference>
<evidence type="ECO:0000313" key="3">
    <source>
        <dbReference type="Proteomes" id="UP000285579"/>
    </source>
</evidence>
<protein>
    <submittedName>
        <fullName evidence="2">Dihydrofolate reductase</fullName>
    </submittedName>
</protein>
<gene>
    <name evidence="2" type="ORF">BU104_07950</name>
</gene>
<proteinExistence type="predicted"/>